<sequence length="1707" mass="187182">MNRDEGILDVDDLEDALARLDRDEGMGQRERLRERELVAERLRELANERPQDIAEHSAELVAAINEEFRRDYADVEVIVTDFEKQSESIVATLLSALSVASTEDEGAIAVPSYVDLFLELDAEGFSSAIWCLKNVAWIDPKLVEPAVERVLDAMREADTSRAQGAMLCASYLVDGDIKVEFFANHIDVAVDVVASANADDPSPGNRDREFAARMVRSVAEKAPEAVVEETPILVAALPDCEDEVQDALVGTVQWLCSSNPDDVERFVGDVVETALELDAEHGGSLLSALSPVASSTPDAFEPVFSDAETYLVDGDGPVFVGATKLFIAAEEAGIDAVIPHVEAIIGRLDAQEERVRRHAAKLLSLVGDAQPKALTPYIEQLGQIARGKGDQVEERLETTIAKVVYTQENLEWLKLHTDNARLDLNSAKWGFAKFVNEMDGYEKKLEHERINHNLEDTLGWAEAVDQLEDGESTPQGECEPVLHTFLESPEELEPYFEQIVDHLVDGPEVNTDLLWLIYLSIPYWESNAEELIGAIGPLLERIDIEEFITCIDMLDVLDDHRHDVVVDVLAKEGERFQRLCRAKNPTVRIFTIRLVGIVLCEPGERQEQVEPYLNIFAEQCSDDIPWIRGVVAENLMDIADHHPELLVEYVSEINELLTDSDVGARASGLYIAGKLATFDPESVAHLMDTVVESLDHTHSDVRIPAASAFAEYADAQPDAVKTHLDELVPCVRDRELEVKKLILGAFARYVEERSAETFVPYAGVLVSNAATTDDDLLELTADLLTAVAAHSPDRFVEETDGEGLFARVSDGGFPTENVEEAFSRLVALHQVCGTLPPKNIVDSCARETVETWIEDAKTAANNRKGAVLDGRAESNGVEVGRGAVELLPSHPFVESDGGTTRRLDPSTVTDALDAPTAEERQEATLAFLTLCSQRSDEVVQDAERLEARLRDVDPDVRRFALFALCELRDDHREAVRPFADAIADQLDHPDAEARAAACILLRTIGEERLRLLRERAETVASVVRRSNHAPTIKNGTAILGVLARNEVQTNAPIAEAIVAALSNPFTAQVGALAFRDYVTNRPSDDSIDGSAGLLDTAVKVLTEPANRETGTLISILKGLQYAAEREPTCLDGRVSPIAELLVTGYKLSETVERLAIDVLRRVAQAEPESVFSVVETIGYGLENLDQGTRRHMRCIETLHTVATQTSHLPPPAVRSLIDAVGDSEASVTAAETLWELVTEESSVKLDADGIEALVPYIPELLAALGRAEDDLRRELLRIILNVSLFDSTLVTPHSKQLLSCIDSGDNRVQELAVIALHYTNVDPLTLTENASRLADVIALTDESPVISAGLSLLIRAGRTETSAVMPELETVVDCLGDADDQAYALVAQIVVVVAEDYPERISSQEVDAIVDALGDAENDRARYRIALSLNRLSSAAPDPFSNRIDRVVNYFQEADEEVEPLQRAVYQQLADAVVTVIKNDVSTLAPHVEDLVALRTGRSTVQREMAALILAKMASEDVELVRGYVGSLTDGVADDNKKVRACTFNVLPHLAEADAGAAMEHAGAIQTGLDDSMNITRNLAALTVKYVVEERPAAMETFRDAVVARLDEDHTGIAQTLTAAFRLSMKEGEAEPDRRVIDILSREHDSPELVRERTRTLAAAAHRDPEMVGRNVDDLERRARSADTQTVTHALDTLSVFSTETVLRRDM</sequence>
<dbReference type="Proteomes" id="UP001321018">
    <property type="component" value="Unassembled WGS sequence"/>
</dbReference>
<comment type="caution">
    <text evidence="2">The sequence shown here is derived from an EMBL/GenBank/DDBJ whole genome shotgun (WGS) entry which is preliminary data.</text>
</comment>
<dbReference type="InterPro" id="IPR032682">
    <property type="entry name" value="Cnd1_C"/>
</dbReference>
<proteinExistence type="predicted"/>
<reference evidence="2" key="1">
    <citation type="submission" date="2022-09" db="EMBL/GenBank/DDBJ databases">
        <title>Enrichment on poylsaccharides allowed isolation of novel metabolic and taxonomic groups of Haloarchaea.</title>
        <authorList>
            <person name="Sorokin D.Y."/>
            <person name="Elcheninov A.G."/>
            <person name="Khizhniak T.V."/>
            <person name="Kolganova T.V."/>
            <person name="Kublanov I.V."/>
        </authorList>
    </citation>
    <scope>NUCLEOTIDE SEQUENCE</scope>
    <source>
        <strain evidence="2">AArc-xg1-1</strain>
    </source>
</reference>
<feature type="domain" description="Condensin complex subunit 1 C-terminal" evidence="1">
    <location>
        <begin position="925"/>
        <end position="1064"/>
    </location>
</feature>
<dbReference type="InterPro" id="IPR011989">
    <property type="entry name" value="ARM-like"/>
</dbReference>
<dbReference type="InterPro" id="IPR016024">
    <property type="entry name" value="ARM-type_fold"/>
</dbReference>
<name>A0AAP2Z596_9EURY</name>
<protein>
    <recommendedName>
        <fullName evidence="1">Condensin complex subunit 1 C-terminal domain-containing protein</fullName>
    </recommendedName>
</protein>
<gene>
    <name evidence="2" type="ORF">OB960_22795</name>
</gene>
<dbReference type="EMBL" id="JAOPKA010000023">
    <property type="protein sequence ID" value="MCU4744209.1"/>
    <property type="molecule type" value="Genomic_DNA"/>
</dbReference>
<evidence type="ECO:0000313" key="3">
    <source>
        <dbReference type="Proteomes" id="UP001321018"/>
    </source>
</evidence>
<dbReference type="Gene3D" id="1.25.10.10">
    <property type="entry name" value="Leucine-rich Repeat Variant"/>
    <property type="match status" value="6"/>
</dbReference>
<dbReference type="Pfam" id="PF12717">
    <property type="entry name" value="Cnd1"/>
    <property type="match status" value="1"/>
</dbReference>
<dbReference type="SUPFAM" id="SSF48371">
    <property type="entry name" value="ARM repeat"/>
    <property type="match status" value="3"/>
</dbReference>
<evidence type="ECO:0000259" key="1">
    <source>
        <dbReference type="Pfam" id="PF12717"/>
    </source>
</evidence>
<evidence type="ECO:0000313" key="2">
    <source>
        <dbReference type="EMBL" id="MCU4744209.1"/>
    </source>
</evidence>
<organism evidence="2 3">
    <name type="scientific">Natronoglomus mannanivorans</name>
    <dbReference type="NCBI Taxonomy" id="2979990"/>
    <lineage>
        <taxon>Archaea</taxon>
        <taxon>Methanobacteriati</taxon>
        <taxon>Methanobacteriota</taxon>
        <taxon>Stenosarchaea group</taxon>
        <taxon>Halobacteria</taxon>
        <taxon>Halobacteriales</taxon>
        <taxon>Natrialbaceae</taxon>
        <taxon>Natronoglomus</taxon>
    </lineage>
</organism>
<accession>A0AAP2Z596</accession>
<dbReference type="RefSeq" id="WP_338006014.1">
    <property type="nucleotide sequence ID" value="NZ_JAOPKA010000023.1"/>
</dbReference>